<keyword evidence="1" id="KW-0812">Transmembrane</keyword>
<proteinExistence type="predicted"/>
<organism evidence="2">
    <name type="scientific">marine metagenome</name>
    <dbReference type="NCBI Taxonomy" id="408172"/>
    <lineage>
        <taxon>unclassified sequences</taxon>
        <taxon>metagenomes</taxon>
        <taxon>ecological metagenomes</taxon>
    </lineage>
</organism>
<keyword evidence="1" id="KW-1133">Transmembrane helix</keyword>
<gene>
    <name evidence="2" type="ORF">METZ01_LOCUS79122</name>
</gene>
<keyword evidence="1" id="KW-0472">Membrane</keyword>
<feature type="transmembrane region" description="Helical" evidence="1">
    <location>
        <begin position="16"/>
        <end position="35"/>
    </location>
</feature>
<evidence type="ECO:0000313" key="2">
    <source>
        <dbReference type="EMBL" id="SVA26268.1"/>
    </source>
</evidence>
<feature type="transmembrane region" description="Helical" evidence="1">
    <location>
        <begin position="41"/>
        <end position="57"/>
    </location>
</feature>
<accession>A0A381UF57</accession>
<evidence type="ECO:0000256" key="1">
    <source>
        <dbReference type="SAM" id="Phobius"/>
    </source>
</evidence>
<dbReference type="AlphaFoldDB" id="A0A381UF57"/>
<sequence>MTNSDNPHFDLYRRRLGMVFALVSPVVYLLDFTLWGLSHQWWGTIFLVLGLLMIWYHRDKEN</sequence>
<protein>
    <submittedName>
        <fullName evidence="2">Uncharacterized protein</fullName>
    </submittedName>
</protein>
<name>A0A381UF57_9ZZZZ</name>
<reference evidence="2" key="1">
    <citation type="submission" date="2018-05" db="EMBL/GenBank/DDBJ databases">
        <authorList>
            <person name="Lanie J.A."/>
            <person name="Ng W.-L."/>
            <person name="Kazmierczak K.M."/>
            <person name="Andrzejewski T.M."/>
            <person name="Davidsen T.M."/>
            <person name="Wayne K.J."/>
            <person name="Tettelin H."/>
            <person name="Glass J.I."/>
            <person name="Rusch D."/>
            <person name="Podicherti R."/>
            <person name="Tsui H.-C.T."/>
            <person name="Winkler M.E."/>
        </authorList>
    </citation>
    <scope>NUCLEOTIDE SEQUENCE</scope>
</reference>
<dbReference type="EMBL" id="UINC01006228">
    <property type="protein sequence ID" value="SVA26268.1"/>
    <property type="molecule type" value="Genomic_DNA"/>
</dbReference>